<dbReference type="SUPFAM" id="SSF47676">
    <property type="entry name" value="Conserved domain common to transcription factors TFIIS, elongin A, CRSP70"/>
    <property type="match status" value="1"/>
</dbReference>
<dbReference type="CDD" id="cd00183">
    <property type="entry name" value="TFIIS_I"/>
    <property type="match status" value="1"/>
</dbReference>
<feature type="compositionally biased region" description="Polar residues" evidence="5">
    <location>
        <begin position="222"/>
        <end position="248"/>
    </location>
</feature>
<evidence type="ECO:0000259" key="6">
    <source>
        <dbReference type="PROSITE" id="PS51319"/>
    </source>
</evidence>
<evidence type="ECO:0000313" key="7">
    <source>
        <dbReference type="EMBL" id="CAL4982352.1"/>
    </source>
</evidence>
<feature type="region of interest" description="Disordered" evidence="5">
    <location>
        <begin position="333"/>
        <end position="358"/>
    </location>
</feature>
<dbReference type="GO" id="GO:0005634">
    <property type="term" value="C:nucleus"/>
    <property type="evidence" value="ECO:0007669"/>
    <property type="project" value="UniProtKB-SubCell"/>
</dbReference>
<evidence type="ECO:0000313" key="8">
    <source>
        <dbReference type="Proteomes" id="UP001497457"/>
    </source>
</evidence>
<dbReference type="PROSITE" id="PS51319">
    <property type="entry name" value="TFIIS_N"/>
    <property type="match status" value="1"/>
</dbReference>
<dbReference type="PANTHER" id="PTHR47210:SF6">
    <property type="entry name" value="TFIIS N-TERMINAL DOMAIN-CONTAINING PROTEIN"/>
    <property type="match status" value="1"/>
</dbReference>
<gene>
    <name evidence="7" type="ORF">URODEC1_LOCUS56572</name>
</gene>
<sequence length="358" mass="39056">MDRDERLRRALAAFGGDAWALVDAALAAAARDRPGELRARRDGIVERLYAAAGCSSCDARAPPPPPRAGAALAAAGLDEEDGEAEAAPASPEAVEDDAAEEAEELAASGGGELPGLESKIVAIRDLLEDPDQPEDELVSLLQNLEDMDVTYKVLQETDIGRQVNGLRKHPSAEVRRLVKQLIRKWKEIVDEWVGLHNSGGDGGSSIIADGDSPDKIQGIGRSHQSPRVSGFQYSPSPQRHNGSSSERINNGFEPPMDMKRKASPVPTHHNSRQMNNNHHSTTISSAPAKMTRDHKDNLLDLDRLDSARKRLQENYQEAQNAKKQRTIQVMDINDIPKPKNRNAFIRKNGSGGLPARHR</sequence>
<dbReference type="InterPro" id="IPR044790">
    <property type="entry name" value="MD26C-like"/>
</dbReference>
<dbReference type="PANTHER" id="PTHR47210">
    <property type="entry name" value="MEDIATOR OF RNA POLYMERASE II TRANSCRIPTION SUBUNIT 26C-RELATED"/>
    <property type="match status" value="1"/>
</dbReference>
<dbReference type="InterPro" id="IPR035441">
    <property type="entry name" value="TFIIS/LEDGF_dom_sf"/>
</dbReference>
<reference evidence="7 8" key="2">
    <citation type="submission" date="2024-10" db="EMBL/GenBank/DDBJ databases">
        <authorList>
            <person name="Ryan C."/>
        </authorList>
    </citation>
    <scope>NUCLEOTIDE SEQUENCE [LARGE SCALE GENOMIC DNA]</scope>
</reference>
<name>A0ABC9AQZ4_9POAL</name>
<proteinExistence type="predicted"/>
<dbReference type="Pfam" id="PF08711">
    <property type="entry name" value="Med26"/>
    <property type="match status" value="1"/>
</dbReference>
<accession>A0ABC9AQZ4</accession>
<keyword evidence="2 3" id="KW-0539">Nucleus</keyword>
<evidence type="ECO:0000256" key="4">
    <source>
        <dbReference type="SAM" id="Coils"/>
    </source>
</evidence>
<evidence type="ECO:0000256" key="1">
    <source>
        <dbReference type="ARBA" id="ARBA00004123"/>
    </source>
</evidence>
<feature type="region of interest" description="Disordered" evidence="5">
    <location>
        <begin position="199"/>
        <end position="291"/>
    </location>
</feature>
<keyword evidence="8" id="KW-1185">Reference proteome</keyword>
<protein>
    <recommendedName>
        <fullName evidence="6">TFIIS N-terminal domain-containing protein</fullName>
    </recommendedName>
</protein>
<feature type="region of interest" description="Disordered" evidence="5">
    <location>
        <begin position="56"/>
        <end position="93"/>
    </location>
</feature>
<dbReference type="Gene3D" id="1.20.930.10">
    <property type="entry name" value="Conserved domain common to transcription factors TFIIS, elongin A, CRSP70"/>
    <property type="match status" value="1"/>
</dbReference>
<evidence type="ECO:0000256" key="3">
    <source>
        <dbReference type="PROSITE-ProRule" id="PRU00649"/>
    </source>
</evidence>
<evidence type="ECO:0000256" key="5">
    <source>
        <dbReference type="SAM" id="MobiDB-lite"/>
    </source>
</evidence>
<dbReference type="SMART" id="SM00509">
    <property type="entry name" value="TFS2N"/>
    <property type="match status" value="1"/>
</dbReference>
<reference evidence="8" key="1">
    <citation type="submission" date="2024-06" db="EMBL/GenBank/DDBJ databases">
        <authorList>
            <person name="Ryan C."/>
        </authorList>
    </citation>
    <scope>NUCLEOTIDE SEQUENCE [LARGE SCALE GENOMIC DNA]</scope>
</reference>
<feature type="domain" description="TFIIS N-terminal" evidence="6">
    <location>
        <begin position="121"/>
        <end position="192"/>
    </location>
</feature>
<comment type="subcellular location">
    <subcellularLocation>
        <location evidence="1 3">Nucleus</location>
    </subcellularLocation>
</comment>
<dbReference type="EMBL" id="OZ075131">
    <property type="protein sequence ID" value="CAL4982352.1"/>
    <property type="molecule type" value="Genomic_DNA"/>
</dbReference>
<feature type="coiled-coil region" evidence="4">
    <location>
        <begin position="301"/>
        <end position="328"/>
    </location>
</feature>
<organism evidence="7 8">
    <name type="scientific">Urochloa decumbens</name>
    <dbReference type="NCBI Taxonomy" id="240449"/>
    <lineage>
        <taxon>Eukaryota</taxon>
        <taxon>Viridiplantae</taxon>
        <taxon>Streptophyta</taxon>
        <taxon>Embryophyta</taxon>
        <taxon>Tracheophyta</taxon>
        <taxon>Spermatophyta</taxon>
        <taxon>Magnoliopsida</taxon>
        <taxon>Liliopsida</taxon>
        <taxon>Poales</taxon>
        <taxon>Poaceae</taxon>
        <taxon>PACMAD clade</taxon>
        <taxon>Panicoideae</taxon>
        <taxon>Panicodae</taxon>
        <taxon>Paniceae</taxon>
        <taxon>Melinidinae</taxon>
        <taxon>Urochloa</taxon>
    </lineage>
</organism>
<evidence type="ECO:0000256" key="2">
    <source>
        <dbReference type="ARBA" id="ARBA00023242"/>
    </source>
</evidence>
<dbReference type="AlphaFoldDB" id="A0ABC9AQZ4"/>
<dbReference type="InterPro" id="IPR003617">
    <property type="entry name" value="TFIIS/CRSP70_N_sub"/>
</dbReference>
<feature type="compositionally biased region" description="Polar residues" evidence="5">
    <location>
        <begin position="272"/>
        <end position="285"/>
    </location>
</feature>
<keyword evidence="4" id="KW-0175">Coiled coil</keyword>
<dbReference type="InterPro" id="IPR017923">
    <property type="entry name" value="TFIIS_N"/>
</dbReference>
<dbReference type="Proteomes" id="UP001497457">
    <property type="component" value="Chromosome 21rd"/>
</dbReference>